<name>A0ABQ1MTB4_9SPHI</name>
<accession>A0ABQ1MTB4</accession>
<reference evidence="3" key="1">
    <citation type="journal article" date="2019" name="Int. J. Syst. Evol. Microbiol.">
        <title>The Global Catalogue of Microorganisms (GCM) 10K type strain sequencing project: providing services to taxonomists for standard genome sequencing and annotation.</title>
        <authorList>
            <consortium name="The Broad Institute Genomics Platform"/>
            <consortium name="The Broad Institute Genome Sequencing Center for Infectious Disease"/>
            <person name="Wu L."/>
            <person name="Ma J."/>
        </authorList>
    </citation>
    <scope>NUCLEOTIDE SEQUENCE [LARGE SCALE GENOMIC DNA]</scope>
    <source>
        <strain evidence="3">CGMCC 1.15342</strain>
    </source>
</reference>
<evidence type="ECO:0000313" key="3">
    <source>
        <dbReference type="Proteomes" id="UP000597338"/>
    </source>
</evidence>
<dbReference type="Proteomes" id="UP000597338">
    <property type="component" value="Unassembled WGS sequence"/>
</dbReference>
<dbReference type="EMBL" id="BMIK01000025">
    <property type="protein sequence ID" value="GGC46506.1"/>
    <property type="molecule type" value="Genomic_DNA"/>
</dbReference>
<evidence type="ECO:0000256" key="1">
    <source>
        <dbReference type="SAM" id="Coils"/>
    </source>
</evidence>
<sequence>MGLNYFKSRKRFDFCPHPFDVGNILGLKRGYGNNHFLLKIYGLDKAEFEEYYTYHLNYFLSKGQGAEKEFLSYVWYIVQKRIEHFERKDPFSSEHPRHQSNIGKLTEFQRYLGTRDKWNVRPNDVLVKEKDGKIAELQARIQDLEERVQELSKYGVSQKVYVEDGYLPTLIDLIQQLREAELPNGRKLLKSDHHSPYYKLIAKYFNHGGKEIPLDTARNYFVGKGEAPIKGSQVPDDRKLFHIVPADQA</sequence>
<gene>
    <name evidence="2" type="ORF">GCM10011386_43460</name>
</gene>
<dbReference type="RefSeq" id="WP_188753579.1">
    <property type="nucleotide sequence ID" value="NZ_BMIK01000025.1"/>
</dbReference>
<comment type="caution">
    <text evidence="2">The sequence shown here is derived from an EMBL/GenBank/DDBJ whole genome shotgun (WGS) entry which is preliminary data.</text>
</comment>
<evidence type="ECO:0000313" key="2">
    <source>
        <dbReference type="EMBL" id="GGC46506.1"/>
    </source>
</evidence>
<organism evidence="2 3">
    <name type="scientific">Parapedobacter defluvii</name>
    <dbReference type="NCBI Taxonomy" id="2045106"/>
    <lineage>
        <taxon>Bacteria</taxon>
        <taxon>Pseudomonadati</taxon>
        <taxon>Bacteroidota</taxon>
        <taxon>Sphingobacteriia</taxon>
        <taxon>Sphingobacteriales</taxon>
        <taxon>Sphingobacteriaceae</taxon>
        <taxon>Parapedobacter</taxon>
    </lineage>
</organism>
<proteinExistence type="predicted"/>
<keyword evidence="3" id="KW-1185">Reference proteome</keyword>
<keyword evidence="1" id="KW-0175">Coiled coil</keyword>
<feature type="coiled-coil region" evidence="1">
    <location>
        <begin position="127"/>
        <end position="154"/>
    </location>
</feature>
<protein>
    <submittedName>
        <fullName evidence="2">Uncharacterized protein</fullName>
    </submittedName>
</protein>